<organism evidence="1 2">
    <name type="scientific">Portunus trituberculatus</name>
    <name type="common">Swimming crab</name>
    <name type="synonym">Neptunus trituberculatus</name>
    <dbReference type="NCBI Taxonomy" id="210409"/>
    <lineage>
        <taxon>Eukaryota</taxon>
        <taxon>Metazoa</taxon>
        <taxon>Ecdysozoa</taxon>
        <taxon>Arthropoda</taxon>
        <taxon>Crustacea</taxon>
        <taxon>Multicrustacea</taxon>
        <taxon>Malacostraca</taxon>
        <taxon>Eumalacostraca</taxon>
        <taxon>Eucarida</taxon>
        <taxon>Decapoda</taxon>
        <taxon>Pleocyemata</taxon>
        <taxon>Brachyura</taxon>
        <taxon>Eubrachyura</taxon>
        <taxon>Portunoidea</taxon>
        <taxon>Portunidae</taxon>
        <taxon>Portuninae</taxon>
        <taxon>Portunus</taxon>
    </lineage>
</organism>
<gene>
    <name evidence="1" type="ORF">E2C01_015829</name>
</gene>
<keyword evidence="2" id="KW-1185">Reference proteome</keyword>
<protein>
    <submittedName>
        <fullName evidence="1">Uncharacterized protein</fullName>
    </submittedName>
</protein>
<dbReference type="EMBL" id="VSRR010001128">
    <property type="protein sequence ID" value="MPC22802.1"/>
    <property type="molecule type" value="Genomic_DNA"/>
</dbReference>
<reference evidence="1 2" key="1">
    <citation type="submission" date="2019-05" db="EMBL/GenBank/DDBJ databases">
        <title>Another draft genome of Portunus trituberculatus and its Hox gene families provides insights of decapod evolution.</title>
        <authorList>
            <person name="Jeong J.-H."/>
            <person name="Song I."/>
            <person name="Kim S."/>
            <person name="Choi T."/>
            <person name="Kim D."/>
            <person name="Ryu S."/>
            <person name="Kim W."/>
        </authorList>
    </citation>
    <scope>NUCLEOTIDE SEQUENCE [LARGE SCALE GENOMIC DNA]</scope>
    <source>
        <tissue evidence="1">Muscle</tissue>
    </source>
</reference>
<accession>A0A5B7DMH3</accession>
<sequence length="69" mass="7538">MTSTGEEEQVVGRKTEVVVVVVIVRKASAYPTNCFEQPRVTYRTATHVHDCPLINVLVIGMVAGTPLLL</sequence>
<comment type="caution">
    <text evidence="1">The sequence shown here is derived from an EMBL/GenBank/DDBJ whole genome shotgun (WGS) entry which is preliminary data.</text>
</comment>
<evidence type="ECO:0000313" key="2">
    <source>
        <dbReference type="Proteomes" id="UP000324222"/>
    </source>
</evidence>
<dbReference type="AlphaFoldDB" id="A0A5B7DMH3"/>
<evidence type="ECO:0000313" key="1">
    <source>
        <dbReference type="EMBL" id="MPC22802.1"/>
    </source>
</evidence>
<dbReference type="Proteomes" id="UP000324222">
    <property type="component" value="Unassembled WGS sequence"/>
</dbReference>
<proteinExistence type="predicted"/>
<name>A0A5B7DMH3_PORTR</name>